<reference evidence="2 3" key="1">
    <citation type="submission" date="2024-09" db="EMBL/GenBank/DDBJ databases">
        <title>Chromosome-scale assembly of Riccia sorocarpa.</title>
        <authorList>
            <person name="Paukszto L."/>
        </authorList>
    </citation>
    <scope>NUCLEOTIDE SEQUENCE [LARGE SCALE GENOMIC DNA]</scope>
    <source>
        <strain evidence="2">LP-2024</strain>
        <tissue evidence="2">Aerial parts of the thallus</tissue>
    </source>
</reference>
<keyword evidence="3" id="KW-1185">Reference proteome</keyword>
<comment type="caution">
    <text evidence="2">The sequence shown here is derived from an EMBL/GenBank/DDBJ whole genome shotgun (WGS) entry which is preliminary data.</text>
</comment>
<name>A0ABD3HRB8_9MARC</name>
<proteinExistence type="predicted"/>
<organism evidence="2 3">
    <name type="scientific">Riccia sorocarpa</name>
    <dbReference type="NCBI Taxonomy" id="122646"/>
    <lineage>
        <taxon>Eukaryota</taxon>
        <taxon>Viridiplantae</taxon>
        <taxon>Streptophyta</taxon>
        <taxon>Embryophyta</taxon>
        <taxon>Marchantiophyta</taxon>
        <taxon>Marchantiopsida</taxon>
        <taxon>Marchantiidae</taxon>
        <taxon>Marchantiales</taxon>
        <taxon>Ricciaceae</taxon>
        <taxon>Riccia</taxon>
    </lineage>
</organism>
<dbReference type="AlphaFoldDB" id="A0ABD3HRB8"/>
<feature type="region of interest" description="Disordered" evidence="1">
    <location>
        <begin position="196"/>
        <end position="225"/>
    </location>
</feature>
<evidence type="ECO:0000313" key="2">
    <source>
        <dbReference type="EMBL" id="KAL3692815.1"/>
    </source>
</evidence>
<gene>
    <name evidence="2" type="ORF">R1sor_006466</name>
</gene>
<evidence type="ECO:0000313" key="3">
    <source>
        <dbReference type="Proteomes" id="UP001633002"/>
    </source>
</evidence>
<protein>
    <submittedName>
        <fullName evidence="2">Uncharacterized protein</fullName>
    </submittedName>
</protein>
<sequence>MLSLKVEDLKIPDHFSYSKMEAMLGHADSFPLTLAPKARKCARKLKWNALKDMRTDTEHWKSVDTEVNRISWFPEEEEKLSHRRSHLIDLWCTQESWSLSSSSSLEDVLLVTLSNKDSSSPVLHVAAEWINTVWKDRNALQFSNKMNYTPLAVILEHARVALQASCLGATGVERKSQLQKANRLVEHWILRCSPPSGPGHSSALSEDHTVSSSAEISEVESESQV</sequence>
<accession>A0ABD3HRB8</accession>
<dbReference type="EMBL" id="JBJQOH010000003">
    <property type="protein sequence ID" value="KAL3692815.1"/>
    <property type="molecule type" value="Genomic_DNA"/>
</dbReference>
<dbReference type="Proteomes" id="UP001633002">
    <property type="component" value="Unassembled WGS sequence"/>
</dbReference>
<evidence type="ECO:0000256" key="1">
    <source>
        <dbReference type="SAM" id="MobiDB-lite"/>
    </source>
</evidence>